<protein>
    <recommendedName>
        <fullName evidence="3">FkbM family methyltransferase</fullName>
    </recommendedName>
</protein>
<reference evidence="1 2" key="1">
    <citation type="submission" date="2020-08" db="EMBL/GenBank/DDBJ databases">
        <title>Genomic Encyclopedia of Type Strains, Phase IV (KMG-V): Genome sequencing to study the core and pangenomes of soil and plant-associated prokaryotes.</title>
        <authorList>
            <person name="Whitman W."/>
        </authorList>
    </citation>
    <scope>NUCLEOTIDE SEQUENCE [LARGE SCALE GENOMIC DNA]</scope>
    <source>
        <strain evidence="1 2">X5P2</strain>
    </source>
</reference>
<accession>A0A9X0QJY5</accession>
<dbReference type="Gene3D" id="3.40.50.150">
    <property type="entry name" value="Vaccinia Virus protein VP39"/>
    <property type="match status" value="1"/>
</dbReference>
<comment type="caution">
    <text evidence="1">The sequence shown here is derived from an EMBL/GenBank/DDBJ whole genome shotgun (WGS) entry which is preliminary data.</text>
</comment>
<organism evidence="1 2">
    <name type="scientific">Tunturiibacter gelidiferens</name>
    <dbReference type="NCBI Taxonomy" id="3069689"/>
    <lineage>
        <taxon>Bacteria</taxon>
        <taxon>Pseudomonadati</taxon>
        <taxon>Acidobacteriota</taxon>
        <taxon>Terriglobia</taxon>
        <taxon>Terriglobales</taxon>
        <taxon>Acidobacteriaceae</taxon>
        <taxon>Tunturiibacter</taxon>
    </lineage>
</organism>
<sequence>MRKKIRNVLKQVLPTKIFQRIIAMRSRKWQMKFLKQDGWLDKVQTYVAQHGLRVQNGPFKGMVYPRAAAAIRWCVPQLMGTYEQELHPFLLEASTRQYDCVIDIGSAEGYYACGLARMLGVPVYAYDPEPIEKAYAAEMAQLNGVSNLVTMGNLFSPDDMKAFSSKRALVLCDCEGFEEVLFTPETLEDTRKWDMIVELHGSAIQNLPPLNWPHRTTLLLPIQHRAGMENELRSQQQSFLICEA</sequence>
<name>A0A9X0QJY5_9BACT</name>
<proteinExistence type="predicted"/>
<evidence type="ECO:0000313" key="1">
    <source>
        <dbReference type="EMBL" id="MBB5331669.1"/>
    </source>
</evidence>
<dbReference type="InterPro" id="IPR029063">
    <property type="entry name" value="SAM-dependent_MTases_sf"/>
</dbReference>
<dbReference type="AlphaFoldDB" id="A0A9X0QJY5"/>
<dbReference type="Proteomes" id="UP000535182">
    <property type="component" value="Unassembled WGS sequence"/>
</dbReference>
<keyword evidence="2" id="KW-1185">Reference proteome</keyword>
<dbReference type="EMBL" id="JACHEB010000017">
    <property type="protein sequence ID" value="MBB5331669.1"/>
    <property type="molecule type" value="Genomic_DNA"/>
</dbReference>
<evidence type="ECO:0000313" key="2">
    <source>
        <dbReference type="Proteomes" id="UP000535182"/>
    </source>
</evidence>
<dbReference type="RefSeq" id="WP_183981490.1">
    <property type="nucleotide sequence ID" value="NZ_JACHEB010000017.1"/>
</dbReference>
<evidence type="ECO:0008006" key="3">
    <source>
        <dbReference type="Google" id="ProtNLM"/>
    </source>
</evidence>
<dbReference type="SUPFAM" id="SSF53335">
    <property type="entry name" value="S-adenosyl-L-methionine-dependent methyltransferases"/>
    <property type="match status" value="1"/>
</dbReference>
<gene>
    <name evidence="1" type="ORF">HDF14_005318</name>
</gene>